<dbReference type="Gene3D" id="3.40.50.720">
    <property type="entry name" value="NAD(P)-binding Rossmann-like Domain"/>
    <property type="match status" value="2"/>
</dbReference>
<dbReference type="InterPro" id="IPR006140">
    <property type="entry name" value="D-isomer_DH_NAD-bd"/>
</dbReference>
<accession>A0A1M6UPL3</accession>
<dbReference type="Pfam" id="PF00389">
    <property type="entry name" value="2-Hacid_dh"/>
    <property type="match status" value="1"/>
</dbReference>
<dbReference type="EMBL" id="FRAT01000004">
    <property type="protein sequence ID" value="SHK71152.1"/>
    <property type="molecule type" value="Genomic_DNA"/>
</dbReference>
<dbReference type="GO" id="GO:0051287">
    <property type="term" value="F:NAD binding"/>
    <property type="evidence" value="ECO:0007669"/>
    <property type="project" value="InterPro"/>
</dbReference>
<evidence type="ECO:0000313" key="9">
    <source>
        <dbReference type="Proteomes" id="UP000198940"/>
    </source>
</evidence>
<dbReference type="STRING" id="1055723.SAMN05216293_1716"/>
<dbReference type="SUPFAM" id="SSF51735">
    <property type="entry name" value="NAD(P)-binding Rossmann-fold domains"/>
    <property type="match status" value="1"/>
</dbReference>
<dbReference type="Proteomes" id="UP000198940">
    <property type="component" value="Unassembled WGS sequence"/>
</dbReference>
<dbReference type="InterPro" id="IPR036291">
    <property type="entry name" value="NAD(P)-bd_dom_sf"/>
</dbReference>
<evidence type="ECO:0000313" key="8">
    <source>
        <dbReference type="Proteomes" id="UP000184031"/>
    </source>
</evidence>
<feature type="domain" description="D-isomer specific 2-hydroxyacid dehydrogenase catalytic" evidence="4">
    <location>
        <begin position="3"/>
        <end position="327"/>
    </location>
</feature>
<dbReference type="InterPro" id="IPR029752">
    <property type="entry name" value="D-isomer_DH_CS1"/>
</dbReference>
<comment type="similarity">
    <text evidence="1 3">Belongs to the D-isomer specific 2-hydroxyacid dehydrogenase family.</text>
</comment>
<proteinExistence type="inferred from homology"/>
<protein>
    <submittedName>
        <fullName evidence="7">D-lactate dehydrogenase</fullName>
    </submittedName>
</protein>
<dbReference type="Proteomes" id="UP000184031">
    <property type="component" value="Unassembled WGS sequence"/>
</dbReference>
<keyword evidence="3" id="KW-0560">Oxidoreductase</keyword>
<evidence type="ECO:0000256" key="1">
    <source>
        <dbReference type="ARBA" id="ARBA00005854"/>
    </source>
</evidence>
<sequence length="335" mass="37301">MKVLVYSTKDFEMDNLKKANGGKHKLRFITDTLDTDTAVLAAGYDAISIFSNDDASLVVLETLHDLGVKYITLRSTGYNNVSIKSAKRIGLKVAYAPEYSPNAIAEHTVALLLALNRKLVQADAQVKQYNFSMDDLVGFDLNGKTVGILGTGKIGSILVRIFHAFGCKLLATDLTRNQYLESHYDLKYLPLEEMCKKADIISINAPLTYETHHLFRNSLFKLMKKGTILINTARGGIVKTEDLINNLKKGHLGGYATDVYENERGIFFQDHSEKGIDDGQLKELISLPHVLLTPHQAFATKEALVRIAQTTIHNLDCWEEGRGCINELGYETFVS</sequence>
<evidence type="ECO:0000256" key="2">
    <source>
        <dbReference type="ARBA" id="ARBA00023027"/>
    </source>
</evidence>
<evidence type="ECO:0000313" key="6">
    <source>
        <dbReference type="EMBL" id="SFC54177.1"/>
    </source>
</evidence>
<gene>
    <name evidence="6" type="ORF">SAMN04487891_11350</name>
    <name evidence="7" type="ORF">SAMN05216293_1716</name>
</gene>
<dbReference type="PANTHER" id="PTHR43026:SF1">
    <property type="entry name" value="2-HYDROXYACID DEHYDROGENASE HOMOLOG 1-RELATED"/>
    <property type="match status" value="1"/>
</dbReference>
<dbReference type="PROSITE" id="PS00065">
    <property type="entry name" value="D_2_HYDROXYACID_DH_1"/>
    <property type="match status" value="1"/>
</dbReference>
<dbReference type="PANTHER" id="PTHR43026">
    <property type="entry name" value="2-HYDROXYACID DEHYDROGENASE HOMOLOG 1-RELATED"/>
    <property type="match status" value="1"/>
</dbReference>
<comment type="caution">
    <text evidence="7">The sequence shown here is derived from an EMBL/GenBank/DDBJ whole genome shotgun (WGS) entry which is preliminary data.</text>
</comment>
<keyword evidence="9" id="KW-1185">Reference proteome</keyword>
<keyword evidence="2" id="KW-0520">NAD</keyword>
<name>A0A1M6UPL3_9FLAO</name>
<evidence type="ECO:0000259" key="5">
    <source>
        <dbReference type="Pfam" id="PF02826"/>
    </source>
</evidence>
<dbReference type="SUPFAM" id="SSF52283">
    <property type="entry name" value="Formate/glycerate dehydrogenase catalytic domain-like"/>
    <property type="match status" value="1"/>
</dbReference>
<dbReference type="CDD" id="cd12183">
    <property type="entry name" value="LDH_like_2"/>
    <property type="match status" value="1"/>
</dbReference>
<dbReference type="RefSeq" id="WP_072878880.1">
    <property type="nucleotide sequence ID" value="NZ_FOKU01000013.1"/>
</dbReference>
<dbReference type="InterPro" id="IPR006139">
    <property type="entry name" value="D-isomer_2_OHA_DH_cat_dom"/>
</dbReference>
<evidence type="ECO:0000313" key="7">
    <source>
        <dbReference type="EMBL" id="SHK71152.1"/>
    </source>
</evidence>
<dbReference type="GO" id="GO:0008720">
    <property type="term" value="F:D-lactate dehydrogenase (NAD+) activity"/>
    <property type="evidence" value="ECO:0007669"/>
    <property type="project" value="TreeGrafter"/>
</dbReference>
<evidence type="ECO:0000259" key="4">
    <source>
        <dbReference type="Pfam" id="PF00389"/>
    </source>
</evidence>
<organism evidence="7 8">
    <name type="scientific">Flagellimonas taeanensis</name>
    <dbReference type="NCBI Taxonomy" id="1005926"/>
    <lineage>
        <taxon>Bacteria</taxon>
        <taxon>Pseudomonadati</taxon>
        <taxon>Bacteroidota</taxon>
        <taxon>Flavobacteriia</taxon>
        <taxon>Flavobacteriales</taxon>
        <taxon>Flavobacteriaceae</taxon>
        <taxon>Flagellimonas</taxon>
    </lineage>
</organism>
<dbReference type="InterPro" id="IPR058205">
    <property type="entry name" value="D-LDH-like"/>
</dbReference>
<dbReference type="Pfam" id="PF02826">
    <property type="entry name" value="2-Hacid_dh_C"/>
    <property type="match status" value="1"/>
</dbReference>
<evidence type="ECO:0000256" key="3">
    <source>
        <dbReference type="RuleBase" id="RU003719"/>
    </source>
</evidence>
<dbReference type="AlphaFoldDB" id="A0A1M6UPL3"/>
<dbReference type="OrthoDB" id="9777288at2"/>
<feature type="domain" description="D-isomer specific 2-hydroxyacid dehydrogenase NAD-binding" evidence="5">
    <location>
        <begin position="109"/>
        <end position="297"/>
    </location>
</feature>
<dbReference type="EMBL" id="FOKU01000013">
    <property type="protein sequence ID" value="SFC54177.1"/>
    <property type="molecule type" value="Genomic_DNA"/>
</dbReference>
<reference evidence="7 8" key="1">
    <citation type="submission" date="2016-11" db="EMBL/GenBank/DDBJ databases">
        <authorList>
            <person name="Varghese N."/>
            <person name="Submissions S."/>
        </authorList>
    </citation>
    <scope>NUCLEOTIDE SEQUENCE [LARGE SCALE GENOMIC DNA]</scope>
    <source>
        <strain evidence="7 8">CGMCC 1.12174</strain>
        <strain evidence="6 9">DSM 26351</strain>
    </source>
</reference>